<dbReference type="Proteomes" id="UP001595993">
    <property type="component" value="Unassembled WGS sequence"/>
</dbReference>
<comment type="caution">
    <text evidence="4">The sequence shown here is derived from an EMBL/GenBank/DDBJ whole genome shotgun (WGS) entry which is preliminary data.</text>
</comment>
<dbReference type="RefSeq" id="WP_381192460.1">
    <property type="nucleotide sequence ID" value="NZ_JBHSFE010000007.1"/>
</dbReference>
<evidence type="ECO:0000313" key="4">
    <source>
        <dbReference type="EMBL" id="MFC4607462.1"/>
    </source>
</evidence>
<feature type="chain" id="PRO_5046752723" description="LPXTG cell wall anchor domain-containing protein" evidence="3">
    <location>
        <begin position="27"/>
        <end position="266"/>
    </location>
</feature>
<reference evidence="5" key="1">
    <citation type="journal article" date="2019" name="Int. J. Syst. Evol. Microbiol.">
        <title>The Global Catalogue of Microorganisms (GCM) 10K type strain sequencing project: providing services to taxonomists for standard genome sequencing and annotation.</title>
        <authorList>
            <consortium name="The Broad Institute Genomics Platform"/>
            <consortium name="The Broad Institute Genome Sequencing Center for Infectious Disease"/>
            <person name="Wu L."/>
            <person name="Ma J."/>
        </authorList>
    </citation>
    <scope>NUCLEOTIDE SEQUENCE [LARGE SCALE GENOMIC DNA]</scope>
    <source>
        <strain evidence="5">CGMCC 4.7139</strain>
    </source>
</reference>
<accession>A0ABV9G3E7</accession>
<dbReference type="EMBL" id="JBHSFE010000007">
    <property type="protein sequence ID" value="MFC4607462.1"/>
    <property type="molecule type" value="Genomic_DNA"/>
</dbReference>
<keyword evidence="2" id="KW-0812">Transmembrane</keyword>
<feature type="transmembrane region" description="Helical" evidence="2">
    <location>
        <begin position="239"/>
        <end position="258"/>
    </location>
</feature>
<keyword evidence="3" id="KW-0732">Signal</keyword>
<name>A0ABV9G3E7_9ACTN</name>
<evidence type="ECO:0000256" key="2">
    <source>
        <dbReference type="SAM" id="Phobius"/>
    </source>
</evidence>
<feature type="compositionally biased region" description="Low complexity" evidence="1">
    <location>
        <begin position="206"/>
        <end position="218"/>
    </location>
</feature>
<evidence type="ECO:0008006" key="6">
    <source>
        <dbReference type="Google" id="ProtNLM"/>
    </source>
</evidence>
<keyword evidence="2" id="KW-1133">Transmembrane helix</keyword>
<feature type="signal peptide" evidence="3">
    <location>
        <begin position="1"/>
        <end position="26"/>
    </location>
</feature>
<evidence type="ECO:0000256" key="1">
    <source>
        <dbReference type="SAM" id="MobiDB-lite"/>
    </source>
</evidence>
<feature type="region of interest" description="Disordered" evidence="1">
    <location>
        <begin position="78"/>
        <end position="229"/>
    </location>
</feature>
<keyword evidence="5" id="KW-1185">Reference proteome</keyword>
<keyword evidence="2" id="KW-0472">Membrane</keyword>
<protein>
    <recommendedName>
        <fullName evidence="6">LPXTG cell wall anchor domain-containing protein</fullName>
    </recommendedName>
</protein>
<sequence>MRAIRVASLALIGTAALTVGAPAAVAADGSDLIPPGFTVTPSTAAPGGTVTLNATECAVPPVTVSSGVFDTVTLDEGHSGTAKIDARARPGTEDEVTFECNGEKVTTPLTVSGGSESPREDGTGTGTGTKESPSGVETETETLPDALTETGTEADTGDSHTETEGETGDPSAESEAKAETGRPHTKTDTGDSYSDTKTDTGDSHTGKGTSHTGTGTTKPGAGVHAGAGGSFAELSPAQIAVGSALVAGGVLGGGVLLLRRGSGEGV</sequence>
<feature type="compositionally biased region" description="Basic and acidic residues" evidence="1">
    <location>
        <begin position="174"/>
        <end position="205"/>
    </location>
</feature>
<organism evidence="4 5">
    <name type="scientific">Streptomyces maoxianensis</name>
    <dbReference type="NCBI Taxonomy" id="1459942"/>
    <lineage>
        <taxon>Bacteria</taxon>
        <taxon>Bacillati</taxon>
        <taxon>Actinomycetota</taxon>
        <taxon>Actinomycetes</taxon>
        <taxon>Kitasatosporales</taxon>
        <taxon>Streptomycetaceae</taxon>
        <taxon>Streptomyces</taxon>
    </lineage>
</organism>
<gene>
    <name evidence="4" type="ORF">ACFO9E_06485</name>
</gene>
<proteinExistence type="predicted"/>
<evidence type="ECO:0000256" key="3">
    <source>
        <dbReference type="SAM" id="SignalP"/>
    </source>
</evidence>
<evidence type="ECO:0000313" key="5">
    <source>
        <dbReference type="Proteomes" id="UP001595993"/>
    </source>
</evidence>